<evidence type="ECO:0000313" key="2">
    <source>
        <dbReference type="EMBL" id="CAI5760552.1"/>
    </source>
</evidence>
<dbReference type="Gene3D" id="1.20.58.1070">
    <property type="match status" value="1"/>
</dbReference>
<evidence type="ECO:0000313" key="3">
    <source>
        <dbReference type="Proteomes" id="UP001152885"/>
    </source>
</evidence>
<dbReference type="GO" id="GO:0000387">
    <property type="term" value="P:spliceosomal snRNP assembly"/>
    <property type="evidence" value="ECO:0007669"/>
    <property type="project" value="InterPro"/>
</dbReference>
<dbReference type="PANTHER" id="PTHR12794:SF0">
    <property type="entry name" value="GEM-ASSOCIATED PROTEIN 2"/>
    <property type="match status" value="1"/>
</dbReference>
<dbReference type="Proteomes" id="UP001152885">
    <property type="component" value="Unassembled WGS sequence"/>
</dbReference>
<dbReference type="GO" id="GO:0005634">
    <property type="term" value="C:nucleus"/>
    <property type="evidence" value="ECO:0007669"/>
    <property type="project" value="TreeGrafter"/>
</dbReference>
<gene>
    <name evidence="2" type="ORF">CANVERA_P5061</name>
</gene>
<organism evidence="2 3">
    <name type="scientific">Candida verbasci</name>
    <dbReference type="NCBI Taxonomy" id="1227364"/>
    <lineage>
        <taxon>Eukaryota</taxon>
        <taxon>Fungi</taxon>
        <taxon>Dikarya</taxon>
        <taxon>Ascomycota</taxon>
        <taxon>Saccharomycotina</taxon>
        <taxon>Pichiomycetes</taxon>
        <taxon>Debaryomycetaceae</taxon>
        <taxon>Candida/Lodderomyces clade</taxon>
        <taxon>Candida</taxon>
    </lineage>
</organism>
<dbReference type="GO" id="GO:0032797">
    <property type="term" value="C:SMN complex"/>
    <property type="evidence" value="ECO:0007669"/>
    <property type="project" value="TreeGrafter"/>
</dbReference>
<dbReference type="AlphaFoldDB" id="A0A9W4XIV0"/>
<reference evidence="2" key="1">
    <citation type="submission" date="2022-12" db="EMBL/GenBank/DDBJ databases">
        <authorList>
            <person name="Brejova B."/>
        </authorList>
    </citation>
    <scope>NUCLEOTIDE SEQUENCE</scope>
</reference>
<name>A0A9W4XIV0_9ASCO</name>
<dbReference type="Pfam" id="PF04938">
    <property type="entry name" value="SIP1"/>
    <property type="match status" value="1"/>
</dbReference>
<keyword evidence="3" id="KW-1185">Reference proteome</keyword>
<dbReference type="OrthoDB" id="428895at2759"/>
<accession>A0A9W4XIV0</accession>
<proteinExistence type="inferred from homology"/>
<sequence length="207" mass="24178">MNQVLPLQDGFETEEVYQYLTNVRKESQQLQSIAYIERPTHQTKLVKDPSYTLSTLEQQLLCDFQQLKQSITIVNYDFDSNFNELPQSFPKFKKNFDFDPPSIQYFYNISRVHTFKLLHFITKLLSINTAPTLSKWIWSLLVRIDSVIDANECSLIRDLGKKAIKIRNKCRDSLNNPLNPITMYTTSFIIIIVGKYFGQHDLLLNAT</sequence>
<comment type="caution">
    <text evidence="2">The sequence shown here is derived from an EMBL/GenBank/DDBJ whole genome shotgun (WGS) entry which is preliminary data.</text>
</comment>
<evidence type="ECO:0000256" key="1">
    <source>
        <dbReference type="ARBA" id="ARBA00025758"/>
    </source>
</evidence>
<protein>
    <submittedName>
        <fullName evidence="2">Uncharacterized protein</fullName>
    </submittedName>
</protein>
<dbReference type="EMBL" id="CANTUO010000007">
    <property type="protein sequence ID" value="CAI5760552.1"/>
    <property type="molecule type" value="Genomic_DNA"/>
</dbReference>
<dbReference type="InterPro" id="IPR035426">
    <property type="entry name" value="Gemin2/Brr1"/>
</dbReference>
<comment type="similarity">
    <text evidence="1">Belongs to the gemin-2 family.</text>
</comment>
<dbReference type="PANTHER" id="PTHR12794">
    <property type="entry name" value="GEMIN2"/>
    <property type="match status" value="1"/>
</dbReference>